<name>A0A5C1AHS3_9BACT</name>
<evidence type="ECO:0000259" key="1">
    <source>
        <dbReference type="Pfam" id="PF12728"/>
    </source>
</evidence>
<dbReference type="EMBL" id="CP042425">
    <property type="protein sequence ID" value="QEL17727.1"/>
    <property type="molecule type" value="Genomic_DNA"/>
</dbReference>
<feature type="domain" description="Helix-turn-helix" evidence="1">
    <location>
        <begin position="21"/>
        <end position="60"/>
    </location>
</feature>
<dbReference type="InterPro" id="IPR010093">
    <property type="entry name" value="SinI_DNA-bd"/>
</dbReference>
<dbReference type="GO" id="GO:0003677">
    <property type="term" value="F:DNA binding"/>
    <property type="evidence" value="ECO:0007669"/>
    <property type="project" value="UniProtKB-KW"/>
</dbReference>
<protein>
    <submittedName>
        <fullName evidence="2">DNA-binding protein</fullName>
    </submittedName>
</protein>
<proteinExistence type="predicted"/>
<dbReference type="RefSeq" id="WP_168219155.1">
    <property type="nucleotide sequence ID" value="NZ_CP042425.1"/>
</dbReference>
<dbReference type="KEGG" id="lrs:PX52LOC_04727"/>
<dbReference type="AlphaFoldDB" id="A0A5C1AHS3"/>
<evidence type="ECO:0000313" key="3">
    <source>
        <dbReference type="Proteomes" id="UP000324974"/>
    </source>
</evidence>
<dbReference type="InterPro" id="IPR041657">
    <property type="entry name" value="HTH_17"/>
</dbReference>
<organism evidence="2 3">
    <name type="scientific">Limnoglobus roseus</name>
    <dbReference type="NCBI Taxonomy" id="2598579"/>
    <lineage>
        <taxon>Bacteria</taxon>
        <taxon>Pseudomonadati</taxon>
        <taxon>Planctomycetota</taxon>
        <taxon>Planctomycetia</taxon>
        <taxon>Gemmatales</taxon>
        <taxon>Gemmataceae</taxon>
        <taxon>Limnoglobus</taxon>
    </lineage>
</organism>
<sequence>MNTGESSSMATTERPPGKPWSLADAAAFLGLHVRTVRRAVDAGKVRAIRFGKRVMIPDEIVKKLASQGLR</sequence>
<gene>
    <name evidence="2" type="ORF">PX52LOC_04727</name>
</gene>
<keyword evidence="2" id="KW-0238">DNA-binding</keyword>
<dbReference type="Pfam" id="PF12728">
    <property type="entry name" value="HTH_17"/>
    <property type="match status" value="1"/>
</dbReference>
<dbReference type="Proteomes" id="UP000324974">
    <property type="component" value="Chromosome"/>
</dbReference>
<reference evidence="3" key="1">
    <citation type="submission" date="2019-08" db="EMBL/GenBank/DDBJ databases">
        <title>Limnoglobus roseus gen. nov., sp. nov., a novel freshwater planctomycete with a giant genome from the family Gemmataceae.</title>
        <authorList>
            <person name="Kulichevskaya I.S."/>
            <person name="Naumoff D.G."/>
            <person name="Miroshnikov K."/>
            <person name="Ivanova A."/>
            <person name="Philippov D.A."/>
            <person name="Hakobyan A."/>
            <person name="Rijpstra I.C."/>
            <person name="Sinninghe Damste J.S."/>
            <person name="Liesack W."/>
            <person name="Dedysh S.N."/>
        </authorList>
    </citation>
    <scope>NUCLEOTIDE SEQUENCE [LARGE SCALE GENOMIC DNA]</scope>
    <source>
        <strain evidence="3">PX52</strain>
    </source>
</reference>
<keyword evidence="3" id="KW-1185">Reference proteome</keyword>
<accession>A0A5C1AHS3</accession>
<evidence type="ECO:0000313" key="2">
    <source>
        <dbReference type="EMBL" id="QEL17727.1"/>
    </source>
</evidence>
<dbReference type="NCBIfam" id="TIGR01764">
    <property type="entry name" value="excise"/>
    <property type="match status" value="1"/>
</dbReference>